<name>V9VXR6_9RHOB</name>
<sequence length="66" mass="7839">MTQRQRARPRNEQADREIDENLKRAFDQIASEPVPDRFTDLLKRLKEKEAGKTRAQDQPEENRSDD</sequence>
<dbReference type="EMBL" id="CP006773">
    <property type="protein sequence ID" value="AHD02509.1"/>
    <property type="molecule type" value="Genomic_DNA"/>
</dbReference>
<evidence type="ECO:0000313" key="4">
    <source>
        <dbReference type="Proteomes" id="UP000018780"/>
    </source>
</evidence>
<feature type="region of interest" description="Disordered" evidence="1">
    <location>
        <begin position="43"/>
        <end position="66"/>
    </location>
</feature>
<dbReference type="HOGENOM" id="CLU_205889_0_0_5"/>
<evidence type="ECO:0000259" key="2">
    <source>
        <dbReference type="Pfam" id="PF18557"/>
    </source>
</evidence>
<organism evidence="3 4">
    <name type="scientific">Leisingera methylohalidivorans DSM 14336</name>
    <dbReference type="NCBI Taxonomy" id="999552"/>
    <lineage>
        <taxon>Bacteria</taxon>
        <taxon>Pseudomonadati</taxon>
        <taxon>Pseudomonadota</taxon>
        <taxon>Alphaproteobacteria</taxon>
        <taxon>Rhodobacterales</taxon>
        <taxon>Roseobacteraceae</taxon>
        <taxon>Leisingera</taxon>
    </lineage>
</organism>
<accession>V9VXR6</accession>
<dbReference type="RefSeq" id="WP_024092013.1">
    <property type="nucleotide sequence ID" value="NC_023135.1"/>
</dbReference>
<dbReference type="STRING" id="999552.METH_19415"/>
<proteinExistence type="predicted"/>
<dbReference type="KEGG" id="lmd:METH_19415"/>
<reference evidence="3 4" key="1">
    <citation type="submission" date="2013-09" db="EMBL/GenBank/DDBJ databases">
        <authorList>
            <consortium name="DOE Joint Genome Institute"/>
            <person name="Klenk H.-P."/>
            <person name="Huntemann M."/>
            <person name="Han J."/>
            <person name="Chen A."/>
            <person name="Kyrpides N."/>
            <person name="Mavromatis K."/>
            <person name="Markowitz V."/>
            <person name="Palaniappan K."/>
            <person name="Ivanova N."/>
            <person name="Schaumberg A."/>
            <person name="Pati A."/>
            <person name="Liolios K."/>
            <person name="Nordberg H.P."/>
            <person name="Cantor M.N."/>
            <person name="Hua S.X."/>
            <person name="Woyke T."/>
        </authorList>
    </citation>
    <scope>NUCLEOTIDE SEQUENCE [LARGE SCALE GENOMIC DNA]</scope>
    <source>
        <strain evidence="3 4">DSM 14336</strain>
    </source>
</reference>
<gene>
    <name evidence="3" type="ORF">METH_19415</name>
</gene>
<dbReference type="Pfam" id="PF18557">
    <property type="entry name" value="NepR"/>
    <property type="match status" value="1"/>
</dbReference>
<keyword evidence="4" id="KW-1185">Reference proteome</keyword>
<dbReference type="PATRIC" id="fig|999552.6.peg.3851"/>
<evidence type="ECO:0000313" key="3">
    <source>
        <dbReference type="EMBL" id="AHD02509.1"/>
    </source>
</evidence>
<feature type="domain" description="Anti-sigma factor NepR" evidence="2">
    <location>
        <begin position="16"/>
        <end position="49"/>
    </location>
</feature>
<evidence type="ECO:0000256" key="1">
    <source>
        <dbReference type="SAM" id="MobiDB-lite"/>
    </source>
</evidence>
<dbReference type="OrthoDB" id="7875342at2"/>
<dbReference type="Proteomes" id="UP000018780">
    <property type="component" value="Chromosome"/>
</dbReference>
<dbReference type="InterPro" id="IPR041649">
    <property type="entry name" value="NepR"/>
</dbReference>
<protein>
    <submittedName>
        <fullName evidence="3">RNA polymerase sigma-70 factor</fullName>
    </submittedName>
</protein>
<dbReference type="AlphaFoldDB" id="V9VXR6"/>